<proteinExistence type="predicted"/>
<keyword evidence="3" id="KW-1185">Reference proteome</keyword>
<evidence type="ECO:0000259" key="1">
    <source>
        <dbReference type="Pfam" id="PF12697"/>
    </source>
</evidence>
<dbReference type="GO" id="GO:0016787">
    <property type="term" value="F:hydrolase activity"/>
    <property type="evidence" value="ECO:0007669"/>
    <property type="project" value="UniProtKB-KW"/>
</dbReference>
<evidence type="ECO:0000313" key="2">
    <source>
        <dbReference type="EMBL" id="QOV43706.1"/>
    </source>
</evidence>
<organism evidence="2 3">
    <name type="scientific">Streptomyces chromofuscus</name>
    <dbReference type="NCBI Taxonomy" id="42881"/>
    <lineage>
        <taxon>Bacteria</taxon>
        <taxon>Bacillati</taxon>
        <taxon>Actinomycetota</taxon>
        <taxon>Actinomycetes</taxon>
        <taxon>Kitasatosporales</taxon>
        <taxon>Streptomycetaceae</taxon>
        <taxon>Streptomyces</taxon>
    </lineage>
</organism>
<reference evidence="2 3" key="1">
    <citation type="submission" date="2020-10" db="EMBL/GenBank/DDBJ databases">
        <title>Streptomyces chromofuscus complate genome analysis.</title>
        <authorList>
            <person name="Anwar N."/>
        </authorList>
    </citation>
    <scope>NUCLEOTIDE SEQUENCE [LARGE SCALE GENOMIC DNA]</scope>
    <source>
        <strain evidence="2 3">DSM 40273</strain>
    </source>
</reference>
<sequence>MAAVRRPVCSGRPRRDRLRGGHVRTVRVTGAEFDVRDEGEGDAVLLVAGGGASGRVWDLHQVPALRAAGFRVLTFDRRPLRNTQAAPDPRTAAVELLYVLAELDLPRCRAVGVSAGAEVVQELMLARPGLVTGAVLMATRGRGDLSGRAMADAERELAAAGVRLPPRYAAWQRAVLNLSPATWRREDELLDWLDLFEAAERAGTAPVPVPADGEPADRLAALGRVTVPVLVLGFEHDLIVPPWLCREVAAALPSARYAEIADCGHYGYLERPAEVNSALLEFLTGAP</sequence>
<evidence type="ECO:0000313" key="3">
    <source>
        <dbReference type="Proteomes" id="UP000594008"/>
    </source>
</evidence>
<dbReference type="PANTHER" id="PTHR43689:SF38">
    <property type="entry name" value="AB HYDROLASE-1 DOMAIN-CONTAINING PROTEIN"/>
    <property type="match status" value="1"/>
</dbReference>
<dbReference type="InterPro" id="IPR000073">
    <property type="entry name" value="AB_hydrolase_1"/>
</dbReference>
<dbReference type="InterPro" id="IPR029058">
    <property type="entry name" value="AB_hydrolase_fold"/>
</dbReference>
<protein>
    <submittedName>
        <fullName evidence="2">Alpha/beta hydrolase</fullName>
    </submittedName>
</protein>
<dbReference type="EMBL" id="CP063374">
    <property type="protein sequence ID" value="QOV43706.1"/>
    <property type="molecule type" value="Genomic_DNA"/>
</dbReference>
<dbReference type="SUPFAM" id="SSF53474">
    <property type="entry name" value="alpha/beta-Hydrolases"/>
    <property type="match status" value="1"/>
</dbReference>
<gene>
    <name evidence="2" type="ORF">IPT68_29005</name>
</gene>
<dbReference type="Proteomes" id="UP000594008">
    <property type="component" value="Chromosome"/>
</dbReference>
<accession>A0A7M2T4W5</accession>
<name>A0A7M2T4W5_STRCW</name>
<dbReference type="AlphaFoldDB" id="A0A7M2T4W5"/>
<dbReference type="Pfam" id="PF12697">
    <property type="entry name" value="Abhydrolase_6"/>
    <property type="match status" value="1"/>
</dbReference>
<dbReference type="Gene3D" id="3.40.50.1820">
    <property type="entry name" value="alpha/beta hydrolase"/>
    <property type="match status" value="1"/>
</dbReference>
<feature type="domain" description="AB hydrolase-1" evidence="1">
    <location>
        <begin position="44"/>
        <end position="277"/>
    </location>
</feature>
<dbReference type="KEGG" id="schf:IPT68_29005"/>
<keyword evidence="2" id="KW-0378">Hydrolase</keyword>
<dbReference type="PANTHER" id="PTHR43689">
    <property type="entry name" value="HYDROLASE"/>
    <property type="match status" value="1"/>
</dbReference>